<organism evidence="2 3">
    <name type="scientific">Diacronema lutheri</name>
    <name type="common">Unicellular marine alga</name>
    <name type="synonym">Monochrysis lutheri</name>
    <dbReference type="NCBI Taxonomy" id="2081491"/>
    <lineage>
        <taxon>Eukaryota</taxon>
        <taxon>Haptista</taxon>
        <taxon>Haptophyta</taxon>
        <taxon>Pavlovophyceae</taxon>
        <taxon>Pavlovales</taxon>
        <taxon>Pavlovaceae</taxon>
        <taxon>Diacronema</taxon>
    </lineage>
</organism>
<feature type="region of interest" description="Disordered" evidence="1">
    <location>
        <begin position="107"/>
        <end position="158"/>
    </location>
</feature>
<evidence type="ECO:0000313" key="2">
    <source>
        <dbReference type="EMBL" id="KAG8465561.1"/>
    </source>
</evidence>
<feature type="compositionally biased region" description="Low complexity" evidence="1">
    <location>
        <begin position="132"/>
        <end position="141"/>
    </location>
</feature>
<keyword evidence="3" id="KW-1185">Reference proteome</keyword>
<protein>
    <submittedName>
        <fullName evidence="2">Uncharacterized protein</fullName>
    </submittedName>
</protein>
<evidence type="ECO:0000256" key="1">
    <source>
        <dbReference type="SAM" id="MobiDB-lite"/>
    </source>
</evidence>
<dbReference type="EMBL" id="JAGTXO010000010">
    <property type="protein sequence ID" value="KAG8465561.1"/>
    <property type="molecule type" value="Genomic_DNA"/>
</dbReference>
<dbReference type="OrthoDB" id="10506143at2759"/>
<gene>
    <name evidence="2" type="ORF">KFE25_002868</name>
</gene>
<accession>A0A8J6CBZ2</accession>
<comment type="caution">
    <text evidence="2">The sequence shown here is derived from an EMBL/GenBank/DDBJ whole genome shotgun (WGS) entry which is preliminary data.</text>
</comment>
<dbReference type="Proteomes" id="UP000751190">
    <property type="component" value="Unassembled WGS sequence"/>
</dbReference>
<sequence>MSRRSSRTPAATATALPASVRRGIASLALFDPATVARMLPPGGTEPLEAQIEKAITVNSLSAELLLARFFDSALLGSYCERWLAKSGKGSAATLAARIAREWAKPSFGVDGAEPSLGAGEAPVSAGAHDEGAPAAAHPAPARAKRKRGEAQNSAQLTD</sequence>
<name>A0A8J6CBZ2_DIALT</name>
<reference evidence="2" key="1">
    <citation type="submission" date="2021-05" db="EMBL/GenBank/DDBJ databases">
        <title>The genome of the haptophyte Pavlova lutheri (Diacronema luteri, Pavlovales) - a model for lipid biosynthesis in eukaryotic algae.</title>
        <authorList>
            <person name="Hulatt C.J."/>
            <person name="Posewitz M.C."/>
        </authorList>
    </citation>
    <scope>NUCLEOTIDE SEQUENCE</scope>
    <source>
        <strain evidence="2">NIVA-4/92</strain>
    </source>
</reference>
<evidence type="ECO:0000313" key="3">
    <source>
        <dbReference type="Proteomes" id="UP000751190"/>
    </source>
</evidence>
<proteinExistence type="predicted"/>
<dbReference type="AlphaFoldDB" id="A0A8J6CBZ2"/>